<dbReference type="AlphaFoldDB" id="A0A0H1RDG1"/>
<dbReference type="STRING" id="1225564.AA309_24680"/>
<keyword evidence="9" id="KW-1185">Reference proteome</keyword>
<feature type="transmembrane region" description="Helical" evidence="7">
    <location>
        <begin position="117"/>
        <end position="138"/>
    </location>
</feature>
<evidence type="ECO:0000256" key="7">
    <source>
        <dbReference type="SAM" id="Phobius"/>
    </source>
</evidence>
<evidence type="ECO:0008006" key="10">
    <source>
        <dbReference type="Google" id="ProtNLM"/>
    </source>
</evidence>
<dbReference type="GO" id="GO:0005886">
    <property type="term" value="C:plasma membrane"/>
    <property type="evidence" value="ECO:0007669"/>
    <property type="project" value="UniProtKB-SubCell"/>
</dbReference>
<proteinExistence type="inferred from homology"/>
<keyword evidence="3" id="KW-1003">Cell membrane</keyword>
<dbReference type="EMBL" id="LCYG01000074">
    <property type="protein sequence ID" value="KLK90637.1"/>
    <property type="molecule type" value="Genomic_DNA"/>
</dbReference>
<accession>A0A0H1RDG1</accession>
<feature type="transmembrane region" description="Helical" evidence="7">
    <location>
        <begin position="51"/>
        <end position="73"/>
    </location>
</feature>
<evidence type="ECO:0000256" key="6">
    <source>
        <dbReference type="ARBA" id="ARBA00023136"/>
    </source>
</evidence>
<keyword evidence="6 7" id="KW-0472">Membrane</keyword>
<protein>
    <recommendedName>
        <fullName evidence="10">Chromate transporter</fullName>
    </recommendedName>
</protein>
<evidence type="ECO:0000313" key="9">
    <source>
        <dbReference type="Proteomes" id="UP000035489"/>
    </source>
</evidence>
<dbReference type="Proteomes" id="UP000035489">
    <property type="component" value="Unassembled WGS sequence"/>
</dbReference>
<dbReference type="OrthoDB" id="556585at2"/>
<evidence type="ECO:0000256" key="1">
    <source>
        <dbReference type="ARBA" id="ARBA00004651"/>
    </source>
</evidence>
<comment type="subcellular location">
    <subcellularLocation>
        <location evidence="1">Cell membrane</location>
        <topology evidence="1">Multi-pass membrane protein</topology>
    </subcellularLocation>
</comment>
<keyword evidence="4 7" id="KW-0812">Transmembrane</keyword>
<keyword evidence="5 7" id="KW-1133">Transmembrane helix</keyword>
<sequence length="176" mass="18506">MNERGILTELAIQFGLISLISIGGAVAVLPEMHRAAVEVHGWMSSETFANLFALAQAAPGPNVIIVTLIGWHVAGVPGALIATVAMTGPAFIMAYGASQAWERWHRVQWYKTFERGVVPITVGLIVASGCLLTSASGYGWANYLITAATVACVLFTRVNPLIVLSGAALLGLTGMI</sequence>
<reference evidence="8 9" key="1">
    <citation type="submission" date="2015-05" db="EMBL/GenBank/DDBJ databases">
        <title>Draft genome sequence of Microvirga vignae strain BR3299, a novel nitrogen fixing bacteria isolated from Brazil semi-aired region.</title>
        <authorList>
            <person name="Zilli J.E."/>
            <person name="Passos S.R."/>
            <person name="Leite J."/>
            <person name="Baldani J.I."/>
            <person name="Xavier G.R."/>
            <person name="Rumjaneck N.G."/>
            <person name="Simoes-Araujo J.L."/>
        </authorList>
    </citation>
    <scope>NUCLEOTIDE SEQUENCE [LARGE SCALE GENOMIC DNA]</scope>
    <source>
        <strain evidence="8 9">BR3299</strain>
    </source>
</reference>
<evidence type="ECO:0000256" key="3">
    <source>
        <dbReference type="ARBA" id="ARBA00022475"/>
    </source>
</evidence>
<feature type="transmembrane region" description="Helical" evidence="7">
    <location>
        <begin position="12"/>
        <end position="30"/>
    </location>
</feature>
<comment type="caution">
    <text evidence="8">The sequence shown here is derived from an EMBL/GenBank/DDBJ whole genome shotgun (WGS) entry which is preliminary data.</text>
</comment>
<feature type="transmembrane region" description="Helical" evidence="7">
    <location>
        <begin position="79"/>
        <end position="97"/>
    </location>
</feature>
<dbReference type="PANTHER" id="PTHR43663:SF1">
    <property type="entry name" value="CHROMATE TRANSPORTER"/>
    <property type="match status" value="1"/>
</dbReference>
<evidence type="ECO:0000256" key="4">
    <source>
        <dbReference type="ARBA" id="ARBA00022692"/>
    </source>
</evidence>
<comment type="similarity">
    <text evidence="2">Belongs to the chromate ion transporter (CHR) (TC 2.A.51) family.</text>
</comment>
<gene>
    <name evidence="8" type="ORF">AA309_24680</name>
</gene>
<dbReference type="RefSeq" id="WP_047191686.1">
    <property type="nucleotide sequence ID" value="NZ_LCYG01000074.1"/>
</dbReference>
<organism evidence="8 9">
    <name type="scientific">Microvirga vignae</name>
    <dbReference type="NCBI Taxonomy" id="1225564"/>
    <lineage>
        <taxon>Bacteria</taxon>
        <taxon>Pseudomonadati</taxon>
        <taxon>Pseudomonadota</taxon>
        <taxon>Alphaproteobacteria</taxon>
        <taxon>Hyphomicrobiales</taxon>
        <taxon>Methylobacteriaceae</taxon>
        <taxon>Microvirga</taxon>
    </lineage>
</organism>
<dbReference type="InterPro" id="IPR003370">
    <property type="entry name" value="Chromate_transpt"/>
</dbReference>
<dbReference type="PATRIC" id="fig|1225564.3.peg.6426"/>
<dbReference type="GO" id="GO:0015109">
    <property type="term" value="F:chromate transmembrane transporter activity"/>
    <property type="evidence" value="ECO:0007669"/>
    <property type="project" value="InterPro"/>
</dbReference>
<name>A0A0H1RDG1_9HYPH</name>
<dbReference type="PANTHER" id="PTHR43663">
    <property type="entry name" value="CHROMATE TRANSPORT PROTEIN-RELATED"/>
    <property type="match status" value="1"/>
</dbReference>
<evidence type="ECO:0000256" key="5">
    <source>
        <dbReference type="ARBA" id="ARBA00022989"/>
    </source>
</evidence>
<dbReference type="InterPro" id="IPR052518">
    <property type="entry name" value="CHR_Transporter"/>
</dbReference>
<evidence type="ECO:0000256" key="2">
    <source>
        <dbReference type="ARBA" id="ARBA00005262"/>
    </source>
</evidence>
<dbReference type="Pfam" id="PF02417">
    <property type="entry name" value="Chromate_transp"/>
    <property type="match status" value="1"/>
</dbReference>
<feature type="transmembrane region" description="Helical" evidence="7">
    <location>
        <begin position="144"/>
        <end position="172"/>
    </location>
</feature>
<evidence type="ECO:0000313" key="8">
    <source>
        <dbReference type="EMBL" id="KLK90637.1"/>
    </source>
</evidence>